<accession>A0A845QVF3</accession>
<dbReference type="RefSeq" id="WP_160196004.1">
    <property type="nucleotide sequence ID" value="NZ_QXXA01000003.1"/>
</dbReference>
<dbReference type="EMBL" id="QXXA01000003">
    <property type="protein sequence ID" value="NBI05486.1"/>
    <property type="molecule type" value="Genomic_DNA"/>
</dbReference>
<keyword evidence="3" id="KW-1185">Reference proteome</keyword>
<sequence>MDSRQLELLEEIMQVSFGLVETNLYLDTHPADEKALMLHNTFSKQYRDLMKVYSREYGPLMYTGMSMCPWQYIDSPWPWDIEYKKCKWE</sequence>
<dbReference type="InterPro" id="IPR016571">
    <property type="entry name" value="Spore_coat_assembly_CotJB"/>
</dbReference>
<feature type="domain" description="Protein CotJB" evidence="1">
    <location>
        <begin position="7"/>
        <end position="80"/>
    </location>
</feature>
<keyword evidence="2" id="KW-0946">Virion</keyword>
<name>A0A845QVF3_9CLOT</name>
<dbReference type="Pfam" id="PF12652">
    <property type="entry name" value="CotJB"/>
    <property type="match status" value="1"/>
</dbReference>
<reference evidence="2 3" key="1">
    <citation type="submission" date="2018-08" db="EMBL/GenBank/DDBJ databases">
        <title>Murine metabolic-syndrome-specific gut microbial biobank.</title>
        <authorList>
            <person name="Liu C."/>
        </authorList>
    </citation>
    <scope>NUCLEOTIDE SEQUENCE [LARGE SCALE GENOMIC DNA]</scope>
    <source>
        <strain evidence="2 3">583</strain>
    </source>
</reference>
<keyword evidence="2" id="KW-0167">Capsid protein</keyword>
<evidence type="ECO:0000313" key="2">
    <source>
        <dbReference type="EMBL" id="NBI05486.1"/>
    </source>
</evidence>
<protein>
    <submittedName>
        <fullName evidence="2">Spore coat protein CotJB</fullName>
    </submittedName>
</protein>
<organism evidence="2 3">
    <name type="scientific">Senegalia massiliensis</name>
    <dbReference type="NCBI Taxonomy" id="1720316"/>
    <lineage>
        <taxon>Bacteria</taxon>
        <taxon>Bacillati</taxon>
        <taxon>Bacillota</taxon>
        <taxon>Clostridia</taxon>
        <taxon>Eubacteriales</taxon>
        <taxon>Clostridiaceae</taxon>
        <taxon>Senegalia</taxon>
    </lineage>
</organism>
<dbReference type="PIRSF" id="PIRSF010606">
    <property type="entry name" value="Spore_coat_CotJB"/>
    <property type="match status" value="1"/>
</dbReference>
<evidence type="ECO:0000259" key="1">
    <source>
        <dbReference type="Pfam" id="PF12652"/>
    </source>
</evidence>
<proteinExistence type="predicted"/>
<dbReference type="InterPro" id="IPR024207">
    <property type="entry name" value="CotJB_dom"/>
</dbReference>
<dbReference type="AlphaFoldDB" id="A0A845QVF3"/>
<comment type="caution">
    <text evidence="2">The sequence shown here is derived from an EMBL/GenBank/DDBJ whole genome shotgun (WGS) entry which is preliminary data.</text>
</comment>
<evidence type="ECO:0000313" key="3">
    <source>
        <dbReference type="Proteomes" id="UP000467132"/>
    </source>
</evidence>
<dbReference type="Proteomes" id="UP000467132">
    <property type="component" value="Unassembled WGS sequence"/>
</dbReference>
<gene>
    <name evidence="2" type="ORF">D3Z33_01305</name>
</gene>
<dbReference type="OrthoDB" id="9804099at2"/>